<dbReference type="AlphaFoldDB" id="A0A8S3QTA8"/>
<dbReference type="SUPFAM" id="SSF56672">
    <property type="entry name" value="DNA/RNA polymerases"/>
    <property type="match status" value="1"/>
</dbReference>
<evidence type="ECO:0000259" key="2">
    <source>
        <dbReference type="PROSITE" id="PS50878"/>
    </source>
</evidence>
<organism evidence="4 5">
    <name type="scientific">Mytilus edulis</name>
    <name type="common">Blue mussel</name>
    <dbReference type="NCBI Taxonomy" id="6550"/>
    <lineage>
        <taxon>Eukaryota</taxon>
        <taxon>Metazoa</taxon>
        <taxon>Spiralia</taxon>
        <taxon>Lophotrochozoa</taxon>
        <taxon>Mollusca</taxon>
        <taxon>Bivalvia</taxon>
        <taxon>Autobranchia</taxon>
        <taxon>Pteriomorphia</taxon>
        <taxon>Mytilida</taxon>
        <taxon>Mytiloidea</taxon>
        <taxon>Mytilidae</taxon>
        <taxon>Mytilinae</taxon>
        <taxon>Mytilus</taxon>
    </lineage>
</organism>
<evidence type="ECO:0000256" key="1">
    <source>
        <dbReference type="ARBA" id="ARBA00023125"/>
    </source>
</evidence>
<reference evidence="4" key="1">
    <citation type="submission" date="2021-03" db="EMBL/GenBank/DDBJ databases">
        <authorList>
            <person name="Bekaert M."/>
        </authorList>
    </citation>
    <scope>NUCLEOTIDE SEQUENCE</scope>
</reference>
<dbReference type="Gene3D" id="3.30.70.270">
    <property type="match status" value="1"/>
</dbReference>
<dbReference type="InterPro" id="IPR010998">
    <property type="entry name" value="Integrase_recombinase_N"/>
</dbReference>
<dbReference type="InterPro" id="IPR052055">
    <property type="entry name" value="Hepadnavirus_pol/RT"/>
</dbReference>
<keyword evidence="1" id="KW-0238">DNA-binding</keyword>
<dbReference type="InterPro" id="IPR000477">
    <property type="entry name" value="RT_dom"/>
</dbReference>
<dbReference type="EMBL" id="CAJPWZ010000733">
    <property type="protein sequence ID" value="CAG2200149.1"/>
    <property type="molecule type" value="Genomic_DNA"/>
</dbReference>
<feature type="domain" description="Core-binding (CB)" evidence="3">
    <location>
        <begin position="517"/>
        <end position="598"/>
    </location>
</feature>
<dbReference type="Pfam" id="PF00078">
    <property type="entry name" value="RVT_1"/>
    <property type="match status" value="1"/>
</dbReference>
<protein>
    <recommendedName>
        <fullName evidence="6">Reverse transcriptase domain-containing protein</fullName>
    </recommendedName>
</protein>
<dbReference type="Proteomes" id="UP000683360">
    <property type="component" value="Unassembled WGS sequence"/>
</dbReference>
<sequence length="812" mass="92675">MPCVKTYRLHFDSWCSLLPCDDKDYDFILSGVKNGFSIVDKMPDFNTQVLCDNYRSAMSQKSLVEKQIKNEIDNGNYVVTKVKPLITSAIGSVPKDNGSVRLIHDASMPNKFCLNSLVEEKACSYMDLNYACKLIKHNNYLCKVDLKNAYRCVSLHESNYNLTGLHWKFEGDAEDTYFYDTKLPFGASKSPSIFQCLSSAVCRIMKAKFNILVISYLDDFLIISNSYNECKSALQKLLFILRQLGFHINYSKIDGPAQKLIFLGVLIDTGEMTLSLPDRKLADFHGLLQTFQNKRRATKRQLESLIGSLNWASQVIQGGRSFMRRMIDLKNTLKNHSDKALLNSDFSADLEWWLKFMKTFNGRTCILDNKPISSLQCDACSEGGGATFLGDFFYINWTLDMPDVAPLHINLKETIIIVIAIFKWASFLENKRVIIYTDNVTAKSVINKMTSRNPVVMVYIRFLFYMQAVYNFSIFAIHIPGKFNTLADACSRLHEKDKLSLVYDLLPFNPKGGCVEDTLVRVAAEYRSRGWAESTKRLYRFQLKCYLSFCETMSIQPVPVSTDDFSLYIAYLAHYKKFRFCTIQNYLAVVKHLHKANGLKDPITDNWHIKHLLLGVKRDIGDAQVGATAVTPNMLLMIKKELNLCRLYDLSVYVACLIGFFGLLRPGNFLFKDKHNPILRIEQIGSIDDGFIITFHKTKTIQFREKQLNVVIPQITGHPLCPASALYRLLSLHQILGSNGQTPLLCESVIKSLSYVNFISFVNDILANVGCGDKLTGHSFRRGSHLCLPGRFVRGMHTRYWYVEKQCLFEIH</sequence>
<proteinExistence type="predicted"/>
<dbReference type="PROSITE" id="PS51900">
    <property type="entry name" value="CB"/>
    <property type="match status" value="1"/>
</dbReference>
<dbReference type="CDD" id="cd09275">
    <property type="entry name" value="RNase_HI_RT_DIRS1"/>
    <property type="match status" value="1"/>
</dbReference>
<dbReference type="PROSITE" id="PS50878">
    <property type="entry name" value="RT_POL"/>
    <property type="match status" value="1"/>
</dbReference>
<dbReference type="GO" id="GO:0003677">
    <property type="term" value="F:DNA binding"/>
    <property type="evidence" value="ECO:0007669"/>
    <property type="project" value="UniProtKB-KW"/>
</dbReference>
<evidence type="ECO:0000313" key="5">
    <source>
        <dbReference type="Proteomes" id="UP000683360"/>
    </source>
</evidence>
<dbReference type="SUPFAM" id="SSF47823">
    <property type="entry name" value="lambda integrase-like, N-terminal domain"/>
    <property type="match status" value="1"/>
</dbReference>
<dbReference type="Gene3D" id="3.10.10.10">
    <property type="entry name" value="HIV Type 1 Reverse Transcriptase, subunit A, domain 1"/>
    <property type="match status" value="1"/>
</dbReference>
<dbReference type="PANTHER" id="PTHR33050:SF8">
    <property type="entry name" value="REVERSE TRANSCRIPTASE DOMAIN-CONTAINING PROTEIN"/>
    <property type="match status" value="1"/>
</dbReference>
<dbReference type="InterPro" id="IPR044068">
    <property type="entry name" value="CB"/>
</dbReference>
<comment type="caution">
    <text evidence="4">The sequence shown here is derived from an EMBL/GenBank/DDBJ whole genome shotgun (WGS) entry which is preliminary data.</text>
</comment>
<evidence type="ECO:0008006" key="6">
    <source>
        <dbReference type="Google" id="ProtNLM"/>
    </source>
</evidence>
<dbReference type="OrthoDB" id="6150268at2759"/>
<evidence type="ECO:0000259" key="3">
    <source>
        <dbReference type="PROSITE" id="PS51900"/>
    </source>
</evidence>
<evidence type="ECO:0000313" key="4">
    <source>
        <dbReference type="EMBL" id="CAG2200149.1"/>
    </source>
</evidence>
<dbReference type="PANTHER" id="PTHR33050">
    <property type="entry name" value="REVERSE TRANSCRIPTASE DOMAIN-CONTAINING PROTEIN"/>
    <property type="match status" value="1"/>
</dbReference>
<dbReference type="InterPro" id="IPR043502">
    <property type="entry name" value="DNA/RNA_pol_sf"/>
</dbReference>
<keyword evidence="5" id="KW-1185">Reference proteome</keyword>
<feature type="domain" description="Reverse transcriptase" evidence="2">
    <location>
        <begin position="74"/>
        <end position="267"/>
    </location>
</feature>
<name>A0A8S3QTA8_MYTED</name>
<gene>
    <name evidence="4" type="ORF">MEDL_14816</name>
</gene>
<dbReference type="Gene3D" id="1.10.150.130">
    <property type="match status" value="1"/>
</dbReference>
<accession>A0A8S3QTA8</accession>
<dbReference type="InterPro" id="IPR043128">
    <property type="entry name" value="Rev_trsase/Diguanyl_cyclase"/>
</dbReference>